<evidence type="ECO:0000259" key="7">
    <source>
        <dbReference type="PROSITE" id="PS50835"/>
    </source>
</evidence>
<evidence type="ECO:0000313" key="8">
    <source>
        <dbReference type="EMBL" id="KAJ3609643.1"/>
    </source>
</evidence>
<evidence type="ECO:0000256" key="6">
    <source>
        <dbReference type="SAM" id="SignalP"/>
    </source>
</evidence>
<dbReference type="SMART" id="SM00409">
    <property type="entry name" value="IG"/>
    <property type="match status" value="5"/>
</dbReference>
<reference evidence="8" key="1">
    <citation type="submission" date="2022-07" db="EMBL/GenBank/DDBJ databases">
        <title>Chromosome-level genome of Muraenolepis orangiensis.</title>
        <authorList>
            <person name="Kim J."/>
        </authorList>
    </citation>
    <scope>NUCLEOTIDE SEQUENCE</scope>
    <source>
        <strain evidence="8">KU_S4_2022</strain>
        <tissue evidence="8">Muscle</tissue>
    </source>
</reference>
<dbReference type="SUPFAM" id="SSF48726">
    <property type="entry name" value="Immunoglobulin"/>
    <property type="match status" value="5"/>
</dbReference>
<proteinExistence type="predicted"/>
<dbReference type="InterPro" id="IPR007110">
    <property type="entry name" value="Ig-like_dom"/>
</dbReference>
<dbReference type="SMART" id="SM00408">
    <property type="entry name" value="IGc2"/>
    <property type="match status" value="3"/>
</dbReference>
<evidence type="ECO:0000256" key="2">
    <source>
        <dbReference type="ARBA" id="ARBA00023157"/>
    </source>
</evidence>
<protein>
    <recommendedName>
        <fullName evidence="7">Ig-like domain-containing protein</fullName>
    </recommendedName>
</protein>
<keyword evidence="2" id="KW-1015">Disulfide bond</keyword>
<dbReference type="AlphaFoldDB" id="A0A9Q0ITM2"/>
<sequence length="537" mass="56853">MDLIKIQTLLLLLSVGGTGAQDALLHGPVYAQVGQNVTFNTTVGDGSFLTIAWSFHGVELVPVVTVAPASESYGEGYEGRVTVNKKTGMLILGPVKPEDDGDYSVTMVDKHAITETVPVSKVEIKPSLKEALETNSTVTLNCSALGSYLTFTWTNGTRPLIEDLSSTVTITRVQRWELKGPIYCSATNKLESERSLAFNMSVHYGPEAVMMTASPPVGGPAVRKLSDMTLSCSAVSDPPALFSWYHNGAAVAGQTASILVLKAVTEKQSGKYHCSALNAKTLRTADSKPITFTVLEAISGVKITPPKGPLMAGGPQVLLSCAAAAGTVSSAAWLKNNKPLVSNDRVVVNGSQVTIKKVQKEDRGDYTCQLTNAVNTEADSYNMVVFYGPDGPDGVKISGKTEVEVNTAVSLKCAADSFPAAFMWYLNDTALGVTTSTYDIASAAYKDSGTYTCQVANNQTTLKGSDKFQLAVKEEGALDSLSGGAIAGIVIGVLAVLGLAIAGLIYCRRKQTPACPLVVEVQPVPWDRVTLLRRPVE</sequence>
<keyword evidence="5" id="KW-1133">Transmembrane helix</keyword>
<dbReference type="Pfam" id="PF13927">
    <property type="entry name" value="Ig_3"/>
    <property type="match status" value="1"/>
</dbReference>
<gene>
    <name evidence="8" type="ORF">NHX12_024159</name>
</gene>
<keyword evidence="9" id="KW-1185">Reference proteome</keyword>
<dbReference type="InterPro" id="IPR013783">
    <property type="entry name" value="Ig-like_fold"/>
</dbReference>
<feature type="non-terminal residue" evidence="8">
    <location>
        <position position="1"/>
    </location>
</feature>
<evidence type="ECO:0000313" key="9">
    <source>
        <dbReference type="Proteomes" id="UP001148018"/>
    </source>
</evidence>
<keyword evidence="5" id="KW-0812">Transmembrane</keyword>
<evidence type="ECO:0000256" key="4">
    <source>
        <dbReference type="ARBA" id="ARBA00023319"/>
    </source>
</evidence>
<dbReference type="OrthoDB" id="6353782at2759"/>
<comment type="caution">
    <text evidence="8">The sequence shown here is derived from an EMBL/GenBank/DDBJ whole genome shotgun (WGS) entry which is preliminary data.</text>
</comment>
<keyword evidence="4" id="KW-0393">Immunoglobulin domain</keyword>
<evidence type="ECO:0000256" key="5">
    <source>
        <dbReference type="SAM" id="Phobius"/>
    </source>
</evidence>
<name>A0A9Q0ITM2_9TELE</name>
<keyword evidence="3" id="KW-0325">Glycoprotein</keyword>
<dbReference type="Proteomes" id="UP001148018">
    <property type="component" value="Unassembled WGS sequence"/>
</dbReference>
<evidence type="ECO:0000256" key="3">
    <source>
        <dbReference type="ARBA" id="ARBA00023180"/>
    </source>
</evidence>
<feature type="domain" description="Ig-like" evidence="7">
    <location>
        <begin position="314"/>
        <end position="384"/>
    </location>
</feature>
<dbReference type="Pfam" id="PF13895">
    <property type="entry name" value="Ig_2"/>
    <property type="match status" value="2"/>
</dbReference>
<dbReference type="CDD" id="cd00096">
    <property type="entry name" value="Ig"/>
    <property type="match status" value="2"/>
</dbReference>
<dbReference type="Gene3D" id="2.60.40.10">
    <property type="entry name" value="Immunoglobulins"/>
    <property type="match status" value="5"/>
</dbReference>
<feature type="chain" id="PRO_5040306844" description="Ig-like domain-containing protein" evidence="6">
    <location>
        <begin position="21"/>
        <end position="537"/>
    </location>
</feature>
<evidence type="ECO:0000256" key="1">
    <source>
        <dbReference type="ARBA" id="ARBA00022729"/>
    </source>
</evidence>
<dbReference type="InterPro" id="IPR052598">
    <property type="entry name" value="IgSF_CEA-related"/>
</dbReference>
<keyword evidence="1 6" id="KW-0732">Signal</keyword>
<organism evidence="8 9">
    <name type="scientific">Muraenolepis orangiensis</name>
    <name type="common">Patagonian moray cod</name>
    <dbReference type="NCBI Taxonomy" id="630683"/>
    <lineage>
        <taxon>Eukaryota</taxon>
        <taxon>Metazoa</taxon>
        <taxon>Chordata</taxon>
        <taxon>Craniata</taxon>
        <taxon>Vertebrata</taxon>
        <taxon>Euteleostomi</taxon>
        <taxon>Actinopterygii</taxon>
        <taxon>Neopterygii</taxon>
        <taxon>Teleostei</taxon>
        <taxon>Neoteleostei</taxon>
        <taxon>Acanthomorphata</taxon>
        <taxon>Zeiogadaria</taxon>
        <taxon>Gadariae</taxon>
        <taxon>Gadiformes</taxon>
        <taxon>Muraenolepidoidei</taxon>
        <taxon>Muraenolepididae</taxon>
        <taxon>Muraenolepis</taxon>
    </lineage>
</organism>
<feature type="signal peptide" evidence="6">
    <location>
        <begin position="1"/>
        <end position="20"/>
    </location>
</feature>
<feature type="domain" description="Ig-like" evidence="7">
    <location>
        <begin position="206"/>
        <end position="291"/>
    </location>
</feature>
<dbReference type="InterPro" id="IPR003598">
    <property type="entry name" value="Ig_sub2"/>
</dbReference>
<feature type="domain" description="Ig-like" evidence="7">
    <location>
        <begin position="392"/>
        <end position="469"/>
    </location>
</feature>
<dbReference type="PANTHER" id="PTHR44337">
    <property type="entry name" value="CARCINOEMBRYONIC ANTIGEN-RELATED CELL ADHESION MOLECULE 8"/>
    <property type="match status" value="1"/>
</dbReference>
<dbReference type="PANTHER" id="PTHR44337:SF17">
    <property type="entry name" value="CARCINOEMBRYONIC ANTIGEN-RELATED CELL ADHESION MOLECULE 5 ISOFORM X1"/>
    <property type="match status" value="1"/>
</dbReference>
<keyword evidence="5" id="KW-0472">Membrane</keyword>
<dbReference type="InterPro" id="IPR036179">
    <property type="entry name" value="Ig-like_dom_sf"/>
</dbReference>
<dbReference type="CDD" id="cd12087">
    <property type="entry name" value="TM_EGFR-like"/>
    <property type="match status" value="1"/>
</dbReference>
<dbReference type="InterPro" id="IPR003599">
    <property type="entry name" value="Ig_sub"/>
</dbReference>
<dbReference type="EMBL" id="JANIIK010000039">
    <property type="protein sequence ID" value="KAJ3609643.1"/>
    <property type="molecule type" value="Genomic_DNA"/>
</dbReference>
<feature type="transmembrane region" description="Helical" evidence="5">
    <location>
        <begin position="485"/>
        <end position="507"/>
    </location>
</feature>
<feature type="domain" description="Ig-like" evidence="7">
    <location>
        <begin position="118"/>
        <end position="197"/>
    </location>
</feature>
<accession>A0A9Q0ITM2</accession>
<dbReference type="PROSITE" id="PS50835">
    <property type="entry name" value="IG_LIKE"/>
    <property type="match status" value="4"/>
</dbReference>